<dbReference type="PROSITE" id="PS50801">
    <property type="entry name" value="STAS"/>
    <property type="match status" value="1"/>
</dbReference>
<feature type="region of interest" description="Disordered" evidence="1">
    <location>
        <begin position="99"/>
        <end position="127"/>
    </location>
</feature>
<reference evidence="3" key="2">
    <citation type="submission" date="2020-09" db="EMBL/GenBank/DDBJ databases">
        <authorList>
            <person name="Sun Q."/>
            <person name="Ohkuma M."/>
        </authorList>
    </citation>
    <scope>NUCLEOTIDE SEQUENCE</scope>
    <source>
        <strain evidence="3">JCM 4386</strain>
    </source>
</reference>
<feature type="domain" description="STAS" evidence="2">
    <location>
        <begin position="51"/>
        <end position="107"/>
    </location>
</feature>
<dbReference type="EMBL" id="BMTL01000061">
    <property type="protein sequence ID" value="GGS29736.1"/>
    <property type="molecule type" value="Genomic_DNA"/>
</dbReference>
<dbReference type="AlphaFoldDB" id="A0A918GCA6"/>
<evidence type="ECO:0000313" key="3">
    <source>
        <dbReference type="EMBL" id="GGS29736.1"/>
    </source>
</evidence>
<dbReference type="RefSeq" id="WP_229878725.1">
    <property type="nucleotide sequence ID" value="NZ_BMTL01000061.1"/>
</dbReference>
<gene>
    <name evidence="3" type="ORF">GCM10010269_80450</name>
</gene>
<keyword evidence="4" id="KW-1185">Reference proteome</keyword>
<evidence type="ECO:0000256" key="1">
    <source>
        <dbReference type="SAM" id="MobiDB-lite"/>
    </source>
</evidence>
<dbReference type="SUPFAM" id="SSF52091">
    <property type="entry name" value="SpoIIaa-like"/>
    <property type="match status" value="1"/>
</dbReference>
<dbReference type="Proteomes" id="UP000606194">
    <property type="component" value="Unassembled WGS sequence"/>
</dbReference>
<dbReference type="Gene3D" id="3.30.750.24">
    <property type="entry name" value="STAS domain"/>
    <property type="match status" value="1"/>
</dbReference>
<name>A0A918GCA6_9ACTN</name>
<dbReference type="InterPro" id="IPR036513">
    <property type="entry name" value="STAS_dom_sf"/>
</dbReference>
<evidence type="ECO:0000259" key="2">
    <source>
        <dbReference type="PROSITE" id="PS50801"/>
    </source>
</evidence>
<organism evidence="3 4">
    <name type="scientific">Streptomyces humidus</name>
    <dbReference type="NCBI Taxonomy" id="52259"/>
    <lineage>
        <taxon>Bacteria</taxon>
        <taxon>Bacillati</taxon>
        <taxon>Actinomycetota</taxon>
        <taxon>Actinomycetes</taxon>
        <taxon>Kitasatosporales</taxon>
        <taxon>Streptomycetaceae</taxon>
        <taxon>Streptomyces</taxon>
    </lineage>
</organism>
<dbReference type="Pfam" id="PF01740">
    <property type="entry name" value="STAS"/>
    <property type="match status" value="1"/>
</dbReference>
<proteinExistence type="predicted"/>
<dbReference type="InterPro" id="IPR002645">
    <property type="entry name" value="STAS_dom"/>
</dbReference>
<sequence length="127" mass="13005">MPVRRRRRDAWGGRAPPPAGCLPSSTRPAAALTGRNCCGASRKRSGHTARDSSGITALIAARNHAAAAQADAALAGVPGNTLRILRVVGLDQIFALHPDAQSAVEARSDSTPPGRVGRDAGPAGNRV</sequence>
<reference evidence="3" key="1">
    <citation type="journal article" date="2014" name="Int. J. Syst. Evol. Microbiol.">
        <title>Complete genome sequence of Corynebacterium casei LMG S-19264T (=DSM 44701T), isolated from a smear-ripened cheese.</title>
        <authorList>
            <consortium name="US DOE Joint Genome Institute (JGI-PGF)"/>
            <person name="Walter F."/>
            <person name="Albersmeier A."/>
            <person name="Kalinowski J."/>
            <person name="Ruckert C."/>
        </authorList>
    </citation>
    <scope>NUCLEOTIDE SEQUENCE</scope>
    <source>
        <strain evidence="3">JCM 4386</strain>
    </source>
</reference>
<feature type="region of interest" description="Disordered" evidence="1">
    <location>
        <begin position="1"/>
        <end position="28"/>
    </location>
</feature>
<comment type="caution">
    <text evidence="3">The sequence shown here is derived from an EMBL/GenBank/DDBJ whole genome shotgun (WGS) entry which is preliminary data.</text>
</comment>
<accession>A0A918GCA6</accession>
<evidence type="ECO:0000313" key="4">
    <source>
        <dbReference type="Proteomes" id="UP000606194"/>
    </source>
</evidence>
<protein>
    <recommendedName>
        <fullName evidence="2">STAS domain-containing protein</fullName>
    </recommendedName>
</protein>